<organism evidence="2 3">
    <name type="scientific">Meripilus lineatus</name>
    <dbReference type="NCBI Taxonomy" id="2056292"/>
    <lineage>
        <taxon>Eukaryota</taxon>
        <taxon>Fungi</taxon>
        <taxon>Dikarya</taxon>
        <taxon>Basidiomycota</taxon>
        <taxon>Agaricomycotina</taxon>
        <taxon>Agaricomycetes</taxon>
        <taxon>Polyporales</taxon>
        <taxon>Meripilaceae</taxon>
        <taxon>Meripilus</taxon>
    </lineage>
</organism>
<name>A0AAD5YE42_9APHY</name>
<dbReference type="SUPFAM" id="SSF56399">
    <property type="entry name" value="ADP-ribosylation"/>
    <property type="match status" value="1"/>
</dbReference>
<evidence type="ECO:0000313" key="2">
    <source>
        <dbReference type="EMBL" id="KAJ3483584.1"/>
    </source>
</evidence>
<dbReference type="AlphaFoldDB" id="A0AAD5YE42"/>
<dbReference type="GO" id="GO:0003950">
    <property type="term" value="F:NAD+ poly-ADP-ribosyltransferase activity"/>
    <property type="evidence" value="ECO:0007669"/>
    <property type="project" value="InterPro"/>
</dbReference>
<comment type="caution">
    <text evidence="2">The sequence shown here is derived from an EMBL/GenBank/DDBJ whole genome shotgun (WGS) entry which is preliminary data.</text>
</comment>
<dbReference type="Gene3D" id="3.90.228.10">
    <property type="match status" value="1"/>
</dbReference>
<reference evidence="2" key="1">
    <citation type="submission" date="2022-07" db="EMBL/GenBank/DDBJ databases">
        <title>Genome Sequence of Physisporinus lineatus.</title>
        <authorList>
            <person name="Buettner E."/>
        </authorList>
    </citation>
    <scope>NUCLEOTIDE SEQUENCE</scope>
    <source>
        <strain evidence="2">VT162</strain>
    </source>
</reference>
<sequence>MILEIPEEHVAFQSVAAQFKKSWRQTFSNCPPVRHVYKVIVEQASLDKYNAYRDAVEARGDFVKAGRSAGNEHRRWHGTKRQSTRYVSLYPFKGMPTDDSNVSSGNFGPGIYTSSTSSKSDDYSVNSDPQSPLSAMILNKVVVGKGFKTAQTNTSLRSPPAGFDSVLFEIGPDRTDDELIVYDNEAIRPSYLVVYDETF</sequence>
<gene>
    <name evidence="2" type="ORF">NLI96_g6217</name>
</gene>
<dbReference type="GO" id="GO:0005634">
    <property type="term" value="C:nucleus"/>
    <property type="evidence" value="ECO:0007669"/>
    <property type="project" value="TreeGrafter"/>
</dbReference>
<dbReference type="GO" id="GO:1990404">
    <property type="term" value="F:NAD+-protein mono-ADP-ribosyltransferase activity"/>
    <property type="evidence" value="ECO:0007669"/>
    <property type="project" value="TreeGrafter"/>
</dbReference>
<evidence type="ECO:0000259" key="1">
    <source>
        <dbReference type="Pfam" id="PF00644"/>
    </source>
</evidence>
<dbReference type="Pfam" id="PF00644">
    <property type="entry name" value="PARP"/>
    <property type="match status" value="1"/>
</dbReference>
<dbReference type="InterPro" id="IPR051712">
    <property type="entry name" value="ARTD-AVP"/>
</dbReference>
<dbReference type="Proteomes" id="UP001212997">
    <property type="component" value="Unassembled WGS sequence"/>
</dbReference>
<dbReference type="InterPro" id="IPR012317">
    <property type="entry name" value="Poly(ADP-ribose)pol_cat_dom"/>
</dbReference>
<accession>A0AAD5YE42</accession>
<dbReference type="PANTHER" id="PTHR45740:SF2">
    <property type="entry name" value="POLY [ADP-RIBOSE] POLYMERASE"/>
    <property type="match status" value="1"/>
</dbReference>
<proteinExistence type="predicted"/>
<feature type="domain" description="PARP catalytic" evidence="1">
    <location>
        <begin position="67"/>
        <end position="166"/>
    </location>
</feature>
<dbReference type="EMBL" id="JANAWD010000222">
    <property type="protein sequence ID" value="KAJ3483584.1"/>
    <property type="molecule type" value="Genomic_DNA"/>
</dbReference>
<dbReference type="PANTHER" id="PTHR45740">
    <property type="entry name" value="POLY [ADP-RIBOSE] POLYMERASE"/>
    <property type="match status" value="1"/>
</dbReference>
<evidence type="ECO:0000313" key="3">
    <source>
        <dbReference type="Proteomes" id="UP001212997"/>
    </source>
</evidence>
<protein>
    <recommendedName>
        <fullName evidence="1">PARP catalytic domain-containing protein</fullName>
    </recommendedName>
</protein>
<keyword evidence="3" id="KW-1185">Reference proteome</keyword>